<dbReference type="AlphaFoldDB" id="A0A9N8WHT0"/>
<dbReference type="EMBL" id="CAJVQA010000666">
    <property type="protein sequence ID" value="CAG8485057.1"/>
    <property type="molecule type" value="Genomic_DNA"/>
</dbReference>
<reference evidence="2" key="1">
    <citation type="submission" date="2021-06" db="EMBL/GenBank/DDBJ databases">
        <authorList>
            <person name="Kallberg Y."/>
            <person name="Tangrot J."/>
            <person name="Rosling A."/>
        </authorList>
    </citation>
    <scope>NUCLEOTIDE SEQUENCE</scope>
    <source>
        <strain evidence="2">FL966</strain>
    </source>
</reference>
<name>A0A9N8WHT0_9GLOM</name>
<comment type="caution">
    <text evidence="2">The sequence shown here is derived from an EMBL/GenBank/DDBJ whole genome shotgun (WGS) entry which is preliminary data.</text>
</comment>
<keyword evidence="3" id="KW-1185">Reference proteome</keyword>
<evidence type="ECO:0000256" key="1">
    <source>
        <dbReference type="SAM" id="MobiDB-lite"/>
    </source>
</evidence>
<organism evidence="2 3">
    <name type="scientific">Cetraspora pellucida</name>
    <dbReference type="NCBI Taxonomy" id="1433469"/>
    <lineage>
        <taxon>Eukaryota</taxon>
        <taxon>Fungi</taxon>
        <taxon>Fungi incertae sedis</taxon>
        <taxon>Mucoromycota</taxon>
        <taxon>Glomeromycotina</taxon>
        <taxon>Glomeromycetes</taxon>
        <taxon>Diversisporales</taxon>
        <taxon>Gigasporaceae</taxon>
        <taxon>Cetraspora</taxon>
    </lineage>
</organism>
<dbReference type="Proteomes" id="UP000789759">
    <property type="component" value="Unassembled WGS sequence"/>
</dbReference>
<feature type="region of interest" description="Disordered" evidence="1">
    <location>
        <begin position="1"/>
        <end position="26"/>
    </location>
</feature>
<feature type="compositionally biased region" description="Polar residues" evidence="1">
    <location>
        <begin position="17"/>
        <end position="26"/>
    </location>
</feature>
<protein>
    <submittedName>
        <fullName evidence="2">5055_t:CDS:1</fullName>
    </submittedName>
</protein>
<evidence type="ECO:0000313" key="3">
    <source>
        <dbReference type="Proteomes" id="UP000789759"/>
    </source>
</evidence>
<evidence type="ECO:0000313" key="2">
    <source>
        <dbReference type="EMBL" id="CAG8485057.1"/>
    </source>
</evidence>
<sequence length="55" mass="5972">MPTFLNLSGDNLGPKEGSSSSITPTSLNVSAPTILEQEKENQLLTILKKKFKVLL</sequence>
<proteinExistence type="predicted"/>
<gene>
    <name evidence="2" type="ORF">CPELLU_LOCUS1704</name>
</gene>
<accession>A0A9N8WHT0</accession>